<dbReference type="GO" id="GO:0009055">
    <property type="term" value="F:electron transfer activity"/>
    <property type="evidence" value="ECO:0007669"/>
    <property type="project" value="InterPro"/>
</dbReference>
<dbReference type="EMBL" id="JBBNAF010000003">
    <property type="protein sequence ID" value="KAK9160307.1"/>
    <property type="molecule type" value="Genomic_DNA"/>
</dbReference>
<evidence type="ECO:0000256" key="4">
    <source>
        <dbReference type="ARBA" id="ARBA00022692"/>
    </source>
</evidence>
<reference evidence="11 12" key="1">
    <citation type="submission" date="2024-01" db="EMBL/GenBank/DDBJ databases">
        <title>Genome assemblies of Stephania.</title>
        <authorList>
            <person name="Yang L."/>
        </authorList>
    </citation>
    <scope>NUCLEOTIDE SEQUENCE [LARGE SCALE GENOMIC DNA]</scope>
    <source>
        <strain evidence="11">YNDBR</strain>
        <tissue evidence="11">Leaf</tissue>
    </source>
</reference>
<evidence type="ECO:0000256" key="6">
    <source>
        <dbReference type="ARBA" id="ARBA00022989"/>
    </source>
</evidence>
<dbReference type="InterPro" id="IPR011054">
    <property type="entry name" value="Rudment_hybrid_motif"/>
</dbReference>
<dbReference type="SUPFAM" id="SSF49441">
    <property type="entry name" value="Cytochrome f, large domain"/>
    <property type="match status" value="1"/>
</dbReference>
<dbReference type="PANTHER" id="PTHR33288">
    <property type="match status" value="1"/>
</dbReference>
<dbReference type="PRINTS" id="PR00610">
    <property type="entry name" value="CYTOCHROMEF"/>
</dbReference>
<dbReference type="SUPFAM" id="SSF51246">
    <property type="entry name" value="Rudiment single hybrid motif"/>
    <property type="match status" value="1"/>
</dbReference>
<dbReference type="GO" id="GO:0020037">
    <property type="term" value="F:heme binding"/>
    <property type="evidence" value="ECO:0007669"/>
    <property type="project" value="InterPro"/>
</dbReference>
<comment type="caution">
    <text evidence="11">The sequence shown here is derived from an EMBL/GenBank/DDBJ whole genome shotgun (WGS) entry which is preliminary data.</text>
</comment>
<keyword evidence="4" id="KW-0812">Transmembrane</keyword>
<dbReference type="PROSITE" id="PS51010">
    <property type="entry name" value="CYTF"/>
    <property type="match status" value="1"/>
</dbReference>
<evidence type="ECO:0000256" key="5">
    <source>
        <dbReference type="ARBA" id="ARBA00022729"/>
    </source>
</evidence>
<dbReference type="Proteomes" id="UP001420932">
    <property type="component" value="Unassembled WGS sequence"/>
</dbReference>
<evidence type="ECO:0000256" key="3">
    <source>
        <dbReference type="ARBA" id="ARBA00022531"/>
    </source>
</evidence>
<keyword evidence="6" id="KW-1133">Transmembrane helix</keyword>
<evidence type="ECO:0000256" key="9">
    <source>
        <dbReference type="ARBA" id="ARBA00025834"/>
    </source>
</evidence>
<organism evidence="11 12">
    <name type="scientific">Stephania yunnanensis</name>
    <dbReference type="NCBI Taxonomy" id="152371"/>
    <lineage>
        <taxon>Eukaryota</taxon>
        <taxon>Viridiplantae</taxon>
        <taxon>Streptophyta</taxon>
        <taxon>Embryophyta</taxon>
        <taxon>Tracheophyta</taxon>
        <taxon>Spermatophyta</taxon>
        <taxon>Magnoliopsida</taxon>
        <taxon>Ranunculales</taxon>
        <taxon>Menispermaceae</taxon>
        <taxon>Menispermoideae</taxon>
        <taxon>Cissampelideae</taxon>
        <taxon>Stephania</taxon>
    </lineage>
</organism>
<gene>
    <name evidence="11" type="ORF">Syun_006648</name>
</gene>
<keyword evidence="7" id="KW-0793">Thylakoid</keyword>
<evidence type="ECO:0000313" key="11">
    <source>
        <dbReference type="EMBL" id="KAK9160307.1"/>
    </source>
</evidence>
<sequence>MLSSVLRLKQNNVGVTPLLKRVSSDVSSPLNDTITHVIELVLKAMRSEVDCTGRRRECLRQAARGEIACDEEEYDEEDGEWEDQNGKTGIRNNLGGSEIAIKEALDGHQVVDLVPPGPELLVSEGESIKLDQPLTSNPNMGGFSQGDAEIVLQDPSRVQGFFLLGICFDSRRFR</sequence>
<evidence type="ECO:0000256" key="8">
    <source>
        <dbReference type="ARBA" id="ARBA00023136"/>
    </source>
</evidence>
<comment type="function">
    <text evidence="1">Component of the cytochrome b6-f complex, which mediates electron transfer between photosystem II (PSII) and photosystem I (PSI), cyclic electron flow around PSI, and state transitions.</text>
</comment>
<dbReference type="Gene3D" id="2.40.50.100">
    <property type="match status" value="1"/>
</dbReference>
<dbReference type="GO" id="GO:0015979">
    <property type="term" value="P:photosynthesis"/>
    <property type="evidence" value="ECO:0007669"/>
    <property type="project" value="UniProtKB-KW"/>
</dbReference>
<dbReference type="InterPro" id="IPR036826">
    <property type="entry name" value="Cyt_f_lg_dom_sf"/>
</dbReference>
<keyword evidence="12" id="KW-1185">Reference proteome</keyword>
<evidence type="ECO:0000313" key="12">
    <source>
        <dbReference type="Proteomes" id="UP001420932"/>
    </source>
</evidence>
<name>A0AAP0KYN6_9MAGN</name>
<dbReference type="Pfam" id="PF01333">
    <property type="entry name" value="Apocytochr_F_C"/>
    <property type="match status" value="1"/>
</dbReference>
<dbReference type="InterPro" id="IPR002325">
    <property type="entry name" value="Cyt_f"/>
</dbReference>
<proteinExistence type="predicted"/>
<evidence type="ECO:0000256" key="1">
    <source>
        <dbReference type="ARBA" id="ARBA00003068"/>
    </source>
</evidence>
<dbReference type="AlphaFoldDB" id="A0AAP0KYN6"/>
<evidence type="ECO:0000256" key="10">
    <source>
        <dbReference type="ARBA" id="ARBA00046266"/>
    </source>
</evidence>
<comment type="subcellular location">
    <subcellularLocation>
        <location evidence="10">Plastid thylakoid membrane</location>
        <topology evidence="10">Single-pass membrane protein</topology>
    </subcellularLocation>
</comment>
<keyword evidence="5" id="KW-0732">Signal</keyword>
<keyword evidence="8" id="KW-0472">Membrane</keyword>
<dbReference type="GO" id="GO:0009535">
    <property type="term" value="C:chloroplast thylakoid membrane"/>
    <property type="evidence" value="ECO:0007669"/>
    <property type="project" value="TreeGrafter"/>
</dbReference>
<protein>
    <recommendedName>
        <fullName evidence="2">Cytochrome f</fullName>
    </recommendedName>
</protein>
<keyword evidence="3" id="KW-0602">Photosynthesis</keyword>
<comment type="subunit">
    <text evidence="9">The 4 large subunits of the cytochrome b6-f complex are cytochrome b6, subunit IV (17 kDa polypeptide, PetD), cytochrome f and the Rieske protein, while the 4 small subunits are PetG, PetL, PetM and PetN. The complex functions as a dimer.</text>
</comment>
<dbReference type="PANTHER" id="PTHR33288:SF10">
    <property type="entry name" value="CYTOCHROME F"/>
    <property type="match status" value="1"/>
</dbReference>
<dbReference type="GO" id="GO:0005506">
    <property type="term" value="F:iron ion binding"/>
    <property type="evidence" value="ECO:0007669"/>
    <property type="project" value="InterPro"/>
</dbReference>
<accession>A0AAP0KYN6</accession>
<evidence type="ECO:0000256" key="2">
    <source>
        <dbReference type="ARBA" id="ARBA00013528"/>
    </source>
</evidence>
<evidence type="ECO:0000256" key="7">
    <source>
        <dbReference type="ARBA" id="ARBA00023078"/>
    </source>
</evidence>